<evidence type="ECO:0000259" key="2">
    <source>
        <dbReference type="SMART" id="SM00854"/>
    </source>
</evidence>
<dbReference type="SUPFAM" id="SSF56300">
    <property type="entry name" value="Metallo-dependent phosphatases"/>
    <property type="match status" value="1"/>
</dbReference>
<feature type="domain" description="Capsule synthesis protein CapA" evidence="2">
    <location>
        <begin position="34"/>
        <end position="293"/>
    </location>
</feature>
<comment type="caution">
    <text evidence="3">The sequence shown here is derived from an EMBL/GenBank/DDBJ whole genome shotgun (WGS) entry which is preliminary data.</text>
</comment>
<dbReference type="EMBL" id="JADIMI010000003">
    <property type="protein sequence ID" value="MBO8451274.1"/>
    <property type="molecule type" value="Genomic_DNA"/>
</dbReference>
<name>A0A9D9HHF6_9BACT</name>
<dbReference type="PANTHER" id="PTHR33393">
    <property type="entry name" value="POLYGLUTAMINE SYNTHESIS ACCESSORY PROTEIN RV0574C-RELATED"/>
    <property type="match status" value="1"/>
</dbReference>
<comment type="similarity">
    <text evidence="1">Belongs to the CapA family.</text>
</comment>
<dbReference type="CDD" id="cd07381">
    <property type="entry name" value="MPP_CapA"/>
    <property type="match status" value="1"/>
</dbReference>
<dbReference type="SMART" id="SM00854">
    <property type="entry name" value="PGA_cap"/>
    <property type="match status" value="1"/>
</dbReference>
<protein>
    <submittedName>
        <fullName evidence="3">CapA family protein</fullName>
    </submittedName>
</protein>
<evidence type="ECO:0000256" key="1">
    <source>
        <dbReference type="ARBA" id="ARBA00005662"/>
    </source>
</evidence>
<evidence type="ECO:0000313" key="4">
    <source>
        <dbReference type="Proteomes" id="UP000823661"/>
    </source>
</evidence>
<dbReference type="Gene3D" id="3.60.21.10">
    <property type="match status" value="1"/>
</dbReference>
<dbReference type="InterPro" id="IPR019079">
    <property type="entry name" value="Capsule_synth_CapA"/>
</dbReference>
<reference evidence="3" key="2">
    <citation type="journal article" date="2021" name="PeerJ">
        <title>Extensive microbial diversity within the chicken gut microbiome revealed by metagenomics and culture.</title>
        <authorList>
            <person name="Gilroy R."/>
            <person name="Ravi A."/>
            <person name="Getino M."/>
            <person name="Pursley I."/>
            <person name="Horton D.L."/>
            <person name="Alikhan N.F."/>
            <person name="Baker D."/>
            <person name="Gharbi K."/>
            <person name="Hall N."/>
            <person name="Watson M."/>
            <person name="Adriaenssens E.M."/>
            <person name="Foster-Nyarko E."/>
            <person name="Jarju S."/>
            <person name="Secka A."/>
            <person name="Antonio M."/>
            <person name="Oren A."/>
            <person name="Chaudhuri R.R."/>
            <person name="La Ragione R."/>
            <person name="Hildebrand F."/>
            <person name="Pallen M.J."/>
        </authorList>
    </citation>
    <scope>NUCLEOTIDE SEQUENCE</scope>
    <source>
        <strain evidence="3">B1-20833</strain>
    </source>
</reference>
<dbReference type="AlphaFoldDB" id="A0A9D9HHF6"/>
<evidence type="ECO:0000313" key="3">
    <source>
        <dbReference type="EMBL" id="MBO8451274.1"/>
    </source>
</evidence>
<accession>A0A9D9HHF6</accession>
<sequence length="378" mass="41470">MDIKKILAAAAVIGCSIPSYSLTTDRAVPADTVTICIIGDVMLHSAQIENCFSRYAATDHKADPAESGHYDFSPCFSEIRTLLEDADICAANMEFTLAGPPYSGYPAFCAPDSYAGYAADCGVDIFLTANNHILDKGASGALRTLEVYRGMKERGILDTGCFADSVSMQERYPLIVEKKGLRIAFVNFTYGTNVTADSGFPAVCMMDREKIASAMEKARNEADVIIALPHWGTEYALKHSAGQEEMAEFLVRRGADAVIGSHPHVVQDTGIIKALDGDYVPVIYSTGNIISNMSADNTQIGLVVTVPVVRYMDGEARLCEPEFTFTWCSLPGGLTDSHITIPVLEFERRRSEWQDPADYDRMMESYRRIKETSGIKDR</sequence>
<dbReference type="Proteomes" id="UP000823661">
    <property type="component" value="Unassembled WGS sequence"/>
</dbReference>
<dbReference type="Pfam" id="PF09587">
    <property type="entry name" value="PGA_cap"/>
    <property type="match status" value="1"/>
</dbReference>
<dbReference type="InterPro" id="IPR029052">
    <property type="entry name" value="Metallo-depent_PP-like"/>
</dbReference>
<proteinExistence type="inferred from homology"/>
<organism evidence="3 4">
    <name type="scientific">Candidatus Cryptobacteroides intestinavium</name>
    <dbReference type="NCBI Taxonomy" id="2840766"/>
    <lineage>
        <taxon>Bacteria</taxon>
        <taxon>Pseudomonadati</taxon>
        <taxon>Bacteroidota</taxon>
        <taxon>Bacteroidia</taxon>
        <taxon>Bacteroidales</taxon>
        <taxon>Candidatus Cryptobacteroides</taxon>
    </lineage>
</organism>
<dbReference type="PANTHER" id="PTHR33393:SF12">
    <property type="entry name" value="CAPSULE BIOSYNTHESIS PROTEIN CAPA"/>
    <property type="match status" value="1"/>
</dbReference>
<gene>
    <name evidence="3" type="ORF">IAC06_00110</name>
</gene>
<reference evidence="3" key="1">
    <citation type="submission" date="2020-10" db="EMBL/GenBank/DDBJ databases">
        <authorList>
            <person name="Gilroy R."/>
        </authorList>
    </citation>
    <scope>NUCLEOTIDE SEQUENCE</scope>
    <source>
        <strain evidence="3">B1-20833</strain>
    </source>
</reference>
<dbReference type="InterPro" id="IPR052169">
    <property type="entry name" value="CW_Biosynth-Accessory"/>
</dbReference>